<dbReference type="STRING" id="92487.SAMN02745130_01402"/>
<dbReference type="CDD" id="cd00082">
    <property type="entry name" value="HisKA"/>
    <property type="match status" value="1"/>
</dbReference>
<gene>
    <name evidence="11" type="ORF">SAMN02745130_01402</name>
</gene>
<evidence type="ECO:0000313" key="12">
    <source>
        <dbReference type="Proteomes" id="UP000190460"/>
    </source>
</evidence>
<dbReference type="PROSITE" id="PS50109">
    <property type="entry name" value="HIS_KIN"/>
    <property type="match status" value="1"/>
</dbReference>
<organism evidence="11 12">
    <name type="scientific">Thiothrix eikelboomii</name>
    <dbReference type="NCBI Taxonomy" id="92487"/>
    <lineage>
        <taxon>Bacteria</taxon>
        <taxon>Pseudomonadati</taxon>
        <taxon>Pseudomonadota</taxon>
        <taxon>Gammaproteobacteria</taxon>
        <taxon>Thiotrichales</taxon>
        <taxon>Thiotrichaceae</taxon>
        <taxon>Thiothrix</taxon>
    </lineage>
</organism>
<keyword evidence="8" id="KW-0902">Two-component regulatory system</keyword>
<dbReference type="Proteomes" id="UP000190460">
    <property type="component" value="Unassembled WGS sequence"/>
</dbReference>
<dbReference type="InterPro" id="IPR004358">
    <property type="entry name" value="Sig_transdc_His_kin-like_C"/>
</dbReference>
<dbReference type="EC" id="2.7.13.3" evidence="2"/>
<dbReference type="SMART" id="SM00387">
    <property type="entry name" value="HATPase_c"/>
    <property type="match status" value="1"/>
</dbReference>
<sequence>MLLLIKQGQWRSWLRLGLPLLLAWSLAWLLGMAVLAKVAIDLRAERRDADLDTQLALYATTVYGLTWFDAQGRFHDELLKLEPDLYPAPYDIWVVEPATPAINHLAPVTPRFVLSDFSFLNLAVMRERHKVYRNGVDAQGLAYRLYAMPTYSDQMTETAPKAMVVVVADPQPGQAAYQAFVRRIVLAASLLGLMGLLVGLGLTYWSLRPAWASLRQRERFLSATAHELRTPVAALRSICESAQRGDEAPQRALTRMHELLHTASHTLEDLLLFARLDAGATLERQAVRLDLLVETLLPEDDSVQLEASTSVVHLDPRLASVVVRNLLENARKHGSRAGKPIIKVQVADGQVRVEDQGAGFPVALLARKQSDFVMSPSQGGSGLGLAIVNMIVRLHGGALRLENKPEGGARVTVNFQA</sequence>
<dbReference type="InterPro" id="IPR036890">
    <property type="entry name" value="HATPase_C_sf"/>
</dbReference>
<dbReference type="SUPFAM" id="SSF47384">
    <property type="entry name" value="Homodimeric domain of signal transducing histidine kinase"/>
    <property type="match status" value="1"/>
</dbReference>
<evidence type="ECO:0000256" key="9">
    <source>
        <dbReference type="SAM" id="Phobius"/>
    </source>
</evidence>
<evidence type="ECO:0000256" key="4">
    <source>
        <dbReference type="ARBA" id="ARBA00022679"/>
    </source>
</evidence>
<protein>
    <recommendedName>
        <fullName evidence="2">histidine kinase</fullName>
        <ecNumber evidence="2">2.7.13.3</ecNumber>
    </recommendedName>
</protein>
<dbReference type="EMBL" id="FUYB01000004">
    <property type="protein sequence ID" value="SKA74460.1"/>
    <property type="molecule type" value="Genomic_DNA"/>
</dbReference>
<feature type="transmembrane region" description="Helical" evidence="9">
    <location>
        <begin position="184"/>
        <end position="207"/>
    </location>
</feature>
<dbReference type="PRINTS" id="PR00344">
    <property type="entry name" value="BCTRLSENSOR"/>
</dbReference>
<dbReference type="Gene3D" id="3.30.565.10">
    <property type="entry name" value="Histidine kinase-like ATPase, C-terminal domain"/>
    <property type="match status" value="1"/>
</dbReference>
<accession>A0A1T4WAZ5</accession>
<proteinExistence type="predicted"/>
<evidence type="ECO:0000256" key="8">
    <source>
        <dbReference type="ARBA" id="ARBA00023012"/>
    </source>
</evidence>
<dbReference type="PANTHER" id="PTHR42878:SF7">
    <property type="entry name" value="SENSOR HISTIDINE KINASE GLRK"/>
    <property type="match status" value="1"/>
</dbReference>
<evidence type="ECO:0000256" key="6">
    <source>
        <dbReference type="ARBA" id="ARBA00022777"/>
    </source>
</evidence>
<dbReference type="InterPro" id="IPR050351">
    <property type="entry name" value="BphY/WalK/GraS-like"/>
</dbReference>
<keyword evidence="6 11" id="KW-0418">Kinase</keyword>
<dbReference type="GO" id="GO:0000155">
    <property type="term" value="F:phosphorelay sensor kinase activity"/>
    <property type="evidence" value="ECO:0007669"/>
    <property type="project" value="InterPro"/>
</dbReference>
<keyword evidence="9" id="KW-1133">Transmembrane helix</keyword>
<feature type="transmembrane region" description="Helical" evidence="9">
    <location>
        <begin position="20"/>
        <end position="40"/>
    </location>
</feature>
<dbReference type="RefSeq" id="WP_078921868.1">
    <property type="nucleotide sequence ID" value="NZ_FUYB01000004.1"/>
</dbReference>
<dbReference type="InterPro" id="IPR005467">
    <property type="entry name" value="His_kinase_dom"/>
</dbReference>
<dbReference type="PANTHER" id="PTHR42878">
    <property type="entry name" value="TWO-COMPONENT HISTIDINE KINASE"/>
    <property type="match status" value="1"/>
</dbReference>
<dbReference type="GO" id="GO:0000156">
    <property type="term" value="F:phosphorelay response regulator activity"/>
    <property type="evidence" value="ECO:0007669"/>
    <property type="project" value="TreeGrafter"/>
</dbReference>
<evidence type="ECO:0000256" key="2">
    <source>
        <dbReference type="ARBA" id="ARBA00012438"/>
    </source>
</evidence>
<evidence type="ECO:0000313" key="11">
    <source>
        <dbReference type="EMBL" id="SKA74460.1"/>
    </source>
</evidence>
<dbReference type="Gene3D" id="1.10.287.130">
    <property type="match status" value="1"/>
</dbReference>
<keyword evidence="12" id="KW-1185">Reference proteome</keyword>
<evidence type="ECO:0000256" key="1">
    <source>
        <dbReference type="ARBA" id="ARBA00000085"/>
    </source>
</evidence>
<keyword evidence="9" id="KW-0472">Membrane</keyword>
<keyword evidence="5" id="KW-0547">Nucleotide-binding</keyword>
<dbReference type="InterPro" id="IPR036097">
    <property type="entry name" value="HisK_dim/P_sf"/>
</dbReference>
<dbReference type="AlphaFoldDB" id="A0A1T4WAZ5"/>
<dbReference type="GO" id="GO:0005524">
    <property type="term" value="F:ATP binding"/>
    <property type="evidence" value="ECO:0007669"/>
    <property type="project" value="UniProtKB-KW"/>
</dbReference>
<keyword evidence="9" id="KW-0812">Transmembrane</keyword>
<dbReference type="Pfam" id="PF02518">
    <property type="entry name" value="HATPase_c"/>
    <property type="match status" value="1"/>
</dbReference>
<evidence type="ECO:0000256" key="7">
    <source>
        <dbReference type="ARBA" id="ARBA00022840"/>
    </source>
</evidence>
<comment type="catalytic activity">
    <reaction evidence="1">
        <text>ATP + protein L-histidine = ADP + protein N-phospho-L-histidine.</text>
        <dbReference type="EC" id="2.7.13.3"/>
    </reaction>
</comment>
<dbReference type="SUPFAM" id="SSF55874">
    <property type="entry name" value="ATPase domain of HSP90 chaperone/DNA topoisomerase II/histidine kinase"/>
    <property type="match status" value="1"/>
</dbReference>
<evidence type="ECO:0000259" key="10">
    <source>
        <dbReference type="PROSITE" id="PS50109"/>
    </source>
</evidence>
<dbReference type="InterPro" id="IPR003661">
    <property type="entry name" value="HisK_dim/P_dom"/>
</dbReference>
<dbReference type="InterPro" id="IPR003594">
    <property type="entry name" value="HATPase_dom"/>
</dbReference>
<dbReference type="SMART" id="SM00388">
    <property type="entry name" value="HisKA"/>
    <property type="match status" value="1"/>
</dbReference>
<dbReference type="Pfam" id="PF00512">
    <property type="entry name" value="HisKA"/>
    <property type="match status" value="1"/>
</dbReference>
<keyword evidence="7" id="KW-0067">ATP-binding</keyword>
<dbReference type="CDD" id="cd00075">
    <property type="entry name" value="HATPase"/>
    <property type="match status" value="1"/>
</dbReference>
<dbReference type="GO" id="GO:0007234">
    <property type="term" value="P:osmosensory signaling via phosphorelay pathway"/>
    <property type="evidence" value="ECO:0007669"/>
    <property type="project" value="TreeGrafter"/>
</dbReference>
<keyword evidence="4" id="KW-0808">Transferase</keyword>
<evidence type="ECO:0000256" key="5">
    <source>
        <dbReference type="ARBA" id="ARBA00022741"/>
    </source>
</evidence>
<keyword evidence="3" id="KW-0597">Phosphoprotein</keyword>
<reference evidence="11 12" key="1">
    <citation type="submission" date="2017-02" db="EMBL/GenBank/DDBJ databases">
        <authorList>
            <person name="Peterson S.W."/>
        </authorList>
    </citation>
    <scope>NUCLEOTIDE SEQUENCE [LARGE SCALE GENOMIC DNA]</scope>
    <source>
        <strain evidence="11 12">ATCC 49788</strain>
    </source>
</reference>
<feature type="domain" description="Histidine kinase" evidence="10">
    <location>
        <begin position="223"/>
        <end position="417"/>
    </location>
</feature>
<evidence type="ECO:0000256" key="3">
    <source>
        <dbReference type="ARBA" id="ARBA00022553"/>
    </source>
</evidence>
<dbReference type="GO" id="GO:0030295">
    <property type="term" value="F:protein kinase activator activity"/>
    <property type="evidence" value="ECO:0007669"/>
    <property type="project" value="TreeGrafter"/>
</dbReference>
<name>A0A1T4WAZ5_9GAMM</name>
<dbReference type="OrthoDB" id="9809766at2"/>